<dbReference type="InterPro" id="IPR008979">
    <property type="entry name" value="Galactose-bd-like_sf"/>
</dbReference>
<dbReference type="EMBL" id="JAPFFF010000006">
    <property type="protein sequence ID" value="KAK8888031.1"/>
    <property type="molecule type" value="Genomic_DNA"/>
</dbReference>
<keyword evidence="2" id="KW-1185">Reference proteome</keyword>
<evidence type="ECO:0008006" key="3">
    <source>
        <dbReference type="Google" id="ProtNLM"/>
    </source>
</evidence>
<dbReference type="Proteomes" id="UP001470230">
    <property type="component" value="Unassembled WGS sequence"/>
</dbReference>
<dbReference type="Gene3D" id="2.60.120.260">
    <property type="entry name" value="Galactose-binding domain-like"/>
    <property type="match status" value="1"/>
</dbReference>
<evidence type="ECO:0000313" key="2">
    <source>
        <dbReference type="Proteomes" id="UP001470230"/>
    </source>
</evidence>
<comment type="caution">
    <text evidence="1">The sequence shown here is derived from an EMBL/GenBank/DDBJ whole genome shotgun (WGS) entry which is preliminary data.</text>
</comment>
<name>A0ABR2KAV7_9EUKA</name>
<organism evidence="1 2">
    <name type="scientific">Tritrichomonas musculus</name>
    <dbReference type="NCBI Taxonomy" id="1915356"/>
    <lineage>
        <taxon>Eukaryota</taxon>
        <taxon>Metamonada</taxon>
        <taxon>Parabasalia</taxon>
        <taxon>Tritrichomonadida</taxon>
        <taxon>Tritrichomonadidae</taxon>
        <taxon>Tritrichomonas</taxon>
    </lineage>
</organism>
<gene>
    <name evidence="1" type="ORF">M9Y10_039091</name>
</gene>
<sequence>MDFYLTSKSLRLVKEARIEDDFKLIIFNDVISCSKFTAAFLSPKISKFINSNASVDEYYIRFPSKTDFYSTIEELKNMIKQTNFIKQIQDFLEGQPIHINNVITSEIKMKSGTIINNDNSNDSVTTKLLIIFGQTLENNEMIDGALNFLGINEKYIKITPKNFFDLIEFARIRTYDQNNEELIQFIASNFFSLFNKENLENRKKLKKLRNHELEKILRSPKLLIENEDSLFEIIYSLGSNFYNLFDYIEVQYLSLQNVGKLIQLIECNELSFHPLLWRSICRRLTYDYSKSSQIINPRQKQTFISCENGIFNYMKKSLNANPYLAKEVDIECSKKDCGKIECLFDNSKDTHFRLANRKDTFILFDFKNNKIKFSKYYFSVPSAKNTAYTGRPKTWRVEASNDKIKWDLIDLRQNDTSLNTWSCSNTFDCQNKSDHYYKYVRIKDVASHNDTQEFLLSEIEFYGSLMEQ</sequence>
<protein>
    <recommendedName>
        <fullName evidence="3">BACK domain-containing protein</fullName>
    </recommendedName>
</protein>
<dbReference type="SUPFAM" id="SSF49785">
    <property type="entry name" value="Galactose-binding domain-like"/>
    <property type="match status" value="1"/>
</dbReference>
<evidence type="ECO:0000313" key="1">
    <source>
        <dbReference type="EMBL" id="KAK8888031.1"/>
    </source>
</evidence>
<accession>A0ABR2KAV7</accession>
<reference evidence="1 2" key="1">
    <citation type="submission" date="2024-04" db="EMBL/GenBank/DDBJ databases">
        <title>Tritrichomonas musculus Genome.</title>
        <authorList>
            <person name="Alves-Ferreira E."/>
            <person name="Grigg M."/>
            <person name="Lorenzi H."/>
            <person name="Galac M."/>
        </authorList>
    </citation>
    <scope>NUCLEOTIDE SEQUENCE [LARGE SCALE GENOMIC DNA]</scope>
    <source>
        <strain evidence="1 2">EAF2021</strain>
    </source>
</reference>
<proteinExistence type="predicted"/>